<dbReference type="Proteomes" id="UP000256486">
    <property type="component" value="Unassembled WGS sequence"/>
</dbReference>
<evidence type="ECO:0000259" key="2">
    <source>
        <dbReference type="Pfam" id="PF00582"/>
    </source>
</evidence>
<organism evidence="3 4">
    <name type="scientific">Subtercola boreus</name>
    <dbReference type="NCBI Taxonomy" id="120213"/>
    <lineage>
        <taxon>Bacteria</taxon>
        <taxon>Bacillati</taxon>
        <taxon>Actinomycetota</taxon>
        <taxon>Actinomycetes</taxon>
        <taxon>Micrococcales</taxon>
        <taxon>Microbacteriaceae</taxon>
        <taxon>Subtercola</taxon>
    </lineage>
</organism>
<dbReference type="Gene3D" id="3.40.50.620">
    <property type="entry name" value="HUPs"/>
    <property type="match status" value="2"/>
</dbReference>
<proteinExistence type="inferred from homology"/>
<dbReference type="SUPFAM" id="SSF52402">
    <property type="entry name" value="Adenine nucleotide alpha hydrolases-like"/>
    <property type="match status" value="2"/>
</dbReference>
<feature type="domain" description="UspA" evidence="2">
    <location>
        <begin position="62"/>
        <end position="193"/>
    </location>
</feature>
<comment type="caution">
    <text evidence="3">The sequence shown here is derived from an EMBL/GenBank/DDBJ whole genome shotgun (WGS) entry which is preliminary data.</text>
</comment>
<dbReference type="PANTHER" id="PTHR46268:SF6">
    <property type="entry name" value="UNIVERSAL STRESS PROTEIN UP12"/>
    <property type="match status" value="1"/>
</dbReference>
<dbReference type="InterPro" id="IPR014729">
    <property type="entry name" value="Rossmann-like_a/b/a_fold"/>
</dbReference>
<dbReference type="OrthoDB" id="4931198at2"/>
<reference evidence="3 4" key="1">
    <citation type="submission" date="2017-04" db="EMBL/GenBank/DDBJ databases">
        <title>Comparative genome analysis of Subtercola boreus.</title>
        <authorList>
            <person name="Cho Y.-J."/>
            <person name="Cho A."/>
            <person name="Kim O.-S."/>
            <person name="Lee J.-I."/>
        </authorList>
    </citation>
    <scope>NUCLEOTIDE SEQUENCE [LARGE SCALE GENOMIC DNA]</scope>
    <source>
        <strain evidence="3 4">K300</strain>
    </source>
</reference>
<evidence type="ECO:0000256" key="1">
    <source>
        <dbReference type="ARBA" id="ARBA00008791"/>
    </source>
</evidence>
<name>A0A3E0VF58_9MICO</name>
<dbReference type="AlphaFoldDB" id="A0A3E0VF58"/>
<dbReference type="Pfam" id="PF00582">
    <property type="entry name" value="Usp"/>
    <property type="match status" value="2"/>
</dbReference>
<keyword evidence="4" id="KW-1185">Reference proteome</keyword>
<feature type="domain" description="UspA" evidence="2">
    <location>
        <begin position="204"/>
        <end position="340"/>
    </location>
</feature>
<dbReference type="PANTHER" id="PTHR46268">
    <property type="entry name" value="STRESS RESPONSE PROTEIN NHAX"/>
    <property type="match status" value="1"/>
</dbReference>
<protein>
    <recommendedName>
        <fullName evidence="2">UspA domain-containing protein</fullName>
    </recommendedName>
</protein>
<gene>
    <name evidence="3" type="ORF">B7R54_01810</name>
</gene>
<evidence type="ECO:0000313" key="3">
    <source>
        <dbReference type="EMBL" id="RFA08088.1"/>
    </source>
</evidence>
<dbReference type="EMBL" id="NBWZ01000001">
    <property type="protein sequence ID" value="RFA08088.1"/>
    <property type="molecule type" value="Genomic_DNA"/>
</dbReference>
<evidence type="ECO:0000313" key="4">
    <source>
        <dbReference type="Proteomes" id="UP000256486"/>
    </source>
</evidence>
<dbReference type="InterPro" id="IPR006016">
    <property type="entry name" value="UspA"/>
</dbReference>
<sequence length="361" mass="38679">MHSFSSAGKGSCRVVWSNAARLLPNTDRRTGSGLSTLPRRPALCQPRFMSRIANTLNNHPTESIVVGVDGSSPSRAAIRWSMHRAAATGCSVILAHIVEDYLTVPPEHIEADIQQTGNAFLQAELDFAHLIEHRVPVTTLLLQGDPLEQLAAASEHMIMVAVGTHKTGFVQGRVFGSKFIQLAARASSPVAFIPNSSTRRRGGVVVGVGDAVEGQATIRFAAAEAARADHELTIVHCWEAPRTTNIRTPEEQSEAAQFAALLSETVLADAKAIAHQAQPELLVRTRSVHRTPAEGLIDASAAASLLIIGRSHRNASLPGTVGSTVHDVLLNLGGPTVVIHDTLPTRRRTFAHKMRDIAAPR</sequence>
<comment type="similarity">
    <text evidence="1">Belongs to the universal stress protein A family.</text>
</comment>
<dbReference type="CDD" id="cd00293">
    <property type="entry name" value="USP-like"/>
    <property type="match status" value="1"/>
</dbReference>
<accession>A0A3E0VF58</accession>